<gene>
    <name evidence="1" type="ORF">SCHPADRAFT_118406</name>
</gene>
<evidence type="ECO:0000313" key="1">
    <source>
        <dbReference type="EMBL" id="KLO18455.1"/>
    </source>
</evidence>
<keyword evidence="2" id="KW-1185">Reference proteome</keyword>
<organism evidence="1 2">
    <name type="scientific">Schizopora paradoxa</name>
    <dbReference type="NCBI Taxonomy" id="27342"/>
    <lineage>
        <taxon>Eukaryota</taxon>
        <taxon>Fungi</taxon>
        <taxon>Dikarya</taxon>
        <taxon>Basidiomycota</taxon>
        <taxon>Agaricomycotina</taxon>
        <taxon>Agaricomycetes</taxon>
        <taxon>Hymenochaetales</taxon>
        <taxon>Schizoporaceae</taxon>
        <taxon>Schizopora</taxon>
    </lineage>
</organism>
<accession>A0A0H2S2B9</accession>
<dbReference type="Proteomes" id="UP000053477">
    <property type="component" value="Unassembled WGS sequence"/>
</dbReference>
<proteinExistence type="predicted"/>
<dbReference type="EMBL" id="KQ085894">
    <property type="protein sequence ID" value="KLO18455.1"/>
    <property type="molecule type" value="Genomic_DNA"/>
</dbReference>
<sequence>MAMAMAKCAGIRGLLIGQRFQNEMSRSTYLSPEESESPRECVCEESMIPRKARAIHPTSSPYAPARRPSSFILVRPSVLHQSLITPSPSRASAPRSFLRPLIHVGHRSSRHSSSSATHVLVVFGITGGRRRESLRLPSSRKPSLSYPMRIEIRYTSMEKARASLSDEAP</sequence>
<protein>
    <submittedName>
        <fullName evidence="1">Uncharacterized protein</fullName>
    </submittedName>
</protein>
<dbReference type="AlphaFoldDB" id="A0A0H2S2B9"/>
<dbReference type="InParanoid" id="A0A0H2S2B9"/>
<name>A0A0H2S2B9_9AGAM</name>
<reference evidence="1 2" key="1">
    <citation type="submission" date="2015-04" db="EMBL/GenBank/DDBJ databases">
        <title>Complete genome sequence of Schizopora paradoxa KUC8140, a cosmopolitan wood degrader in East Asia.</title>
        <authorList>
            <consortium name="DOE Joint Genome Institute"/>
            <person name="Min B."/>
            <person name="Park H."/>
            <person name="Jang Y."/>
            <person name="Kim J.-J."/>
            <person name="Kim K.H."/>
            <person name="Pangilinan J."/>
            <person name="Lipzen A."/>
            <person name="Riley R."/>
            <person name="Grigoriev I.V."/>
            <person name="Spatafora J.W."/>
            <person name="Choi I.-G."/>
        </authorList>
    </citation>
    <scope>NUCLEOTIDE SEQUENCE [LARGE SCALE GENOMIC DNA]</scope>
    <source>
        <strain evidence="1 2">KUC8140</strain>
    </source>
</reference>
<evidence type="ECO:0000313" key="2">
    <source>
        <dbReference type="Proteomes" id="UP000053477"/>
    </source>
</evidence>